<dbReference type="Proteomes" id="UP000004291">
    <property type="component" value="Chromosome"/>
</dbReference>
<evidence type="ECO:0000313" key="1">
    <source>
        <dbReference type="EMBL" id="EDQ33973.1"/>
    </source>
</evidence>
<gene>
    <name evidence="1" type="ORF">HPDFL43_05950</name>
</gene>
<dbReference type="RefSeq" id="WP_007196979.1">
    <property type="nucleotide sequence ID" value="NZ_CM002917.1"/>
</dbReference>
<protein>
    <submittedName>
        <fullName evidence="1">Uncharacterized protein</fullName>
    </submittedName>
</protein>
<dbReference type="EMBL" id="ABIA03000002">
    <property type="protein sequence ID" value="EDQ33973.1"/>
    <property type="molecule type" value="Genomic_DNA"/>
</dbReference>
<dbReference type="HOGENOM" id="CLU_2450561_0_0_5"/>
<dbReference type="OrthoDB" id="8404268at2"/>
<accession>A9D4W0</accession>
<name>A9D4W0_HOEPD</name>
<dbReference type="AlphaFoldDB" id="A9D4W0"/>
<sequence>MAGPDAGHEVIGRVAAPRFAADHPDYCLECEEAVEPFLIGMIGHARDAGWEPSAIWPVLRSLVANLEEAEIENWRTSHAIGQARLAMAE</sequence>
<dbReference type="STRING" id="411684.HPDFL43_05950"/>
<organism evidence="1 2">
    <name type="scientific">Hoeflea phototrophica (strain DSM 17068 / NCIMB 14078 / DFL-43)</name>
    <dbReference type="NCBI Taxonomy" id="411684"/>
    <lineage>
        <taxon>Bacteria</taxon>
        <taxon>Pseudomonadati</taxon>
        <taxon>Pseudomonadota</taxon>
        <taxon>Alphaproteobacteria</taxon>
        <taxon>Hyphomicrobiales</taxon>
        <taxon>Rhizobiaceae</taxon>
        <taxon>Hoeflea</taxon>
    </lineage>
</organism>
<evidence type="ECO:0000313" key="2">
    <source>
        <dbReference type="Proteomes" id="UP000004291"/>
    </source>
</evidence>
<keyword evidence="2" id="KW-1185">Reference proteome</keyword>
<comment type="caution">
    <text evidence="1">The sequence shown here is derived from an EMBL/GenBank/DDBJ whole genome shotgun (WGS) entry which is preliminary data.</text>
</comment>
<reference evidence="1 2" key="2">
    <citation type="submission" date="2012-06" db="EMBL/GenBank/DDBJ databases">
        <authorList>
            <person name="Fiebig A."/>
        </authorList>
    </citation>
    <scope>NUCLEOTIDE SEQUENCE [LARGE SCALE GENOMIC DNA]</scope>
    <source>
        <strain evidence="1 2">DFL-43</strain>
    </source>
</reference>
<proteinExistence type="predicted"/>
<reference evidence="1 2" key="1">
    <citation type="submission" date="2007-10" db="EMBL/GenBank/DDBJ databases">
        <authorList>
            <person name="Wagner-Dobler I."/>
            <person name="Ferriera S."/>
            <person name="Johnson J."/>
            <person name="Kravitz S."/>
            <person name="Beeson K."/>
            <person name="Sutton G."/>
            <person name="Rogers Y.-H."/>
            <person name="Friedman R."/>
            <person name="Frazier M."/>
            <person name="Venter J.C."/>
        </authorList>
    </citation>
    <scope>NUCLEOTIDE SEQUENCE [LARGE SCALE GENOMIC DNA]</scope>
    <source>
        <strain evidence="1 2">DFL-43</strain>
    </source>
</reference>